<feature type="domain" description="Gfo/Idh/MocA-like oxidoreductase N-terminal" evidence="1">
    <location>
        <begin position="7"/>
        <end position="125"/>
    </location>
</feature>
<dbReference type="Gene3D" id="3.40.50.720">
    <property type="entry name" value="NAD(P)-binding Rossmann-like Domain"/>
    <property type="match status" value="1"/>
</dbReference>
<dbReference type="InterPro" id="IPR000683">
    <property type="entry name" value="Gfo/Idh/MocA-like_OxRdtase_N"/>
</dbReference>
<reference evidence="3" key="1">
    <citation type="submission" date="2022-03" db="EMBL/GenBank/DDBJ databases">
        <authorList>
            <person name="Martin C."/>
        </authorList>
    </citation>
    <scope>NUCLEOTIDE SEQUENCE</scope>
</reference>
<accession>A0A8S4Q4K9</accession>
<gene>
    <name evidence="3" type="ORF">OFUS_LOCUS24679</name>
</gene>
<sequence>MKKVTAIVIGAGNRGNNYAIYSKECPDFEIIGVAEPRERPRNLFKKFYEIPDDMVFKDWREAIKLKKCSDVAIITMQDRLHKEAAVAFANQKYNLLLEKPMGVSASECEEIVSACKENDVILAVCHVLRYAPQARKIKELIASGVIGDVMNIQHIEPVGYWHYAHSYVRGNWRNEALSSSSLLAKSCHDIDLINYWMSHTYVDKVTSFGSLSHFKKENKPEGAGSRCVDCSIEDKCPYSAKALYLERAKQGNLGWPVSVVTEGYENVESTKDLEDIVKDVQQKLETGPYGRCVYDCDNDVMSQQVVNLQFKEGQTCSFTMVACTQKICVRSTKIFGSMGQLTCDFDGPVYHFDFNTKITTPLYAEEYLPSGSKMTGHDGADYHLIKAFVEAIQTGDRSKILSGPDETLSSHLLVFAAELARKENRVVNLDQNGRPISNVH</sequence>
<proteinExistence type="predicted"/>
<protein>
    <submittedName>
        <fullName evidence="3">Uncharacterized protein</fullName>
    </submittedName>
</protein>
<feature type="domain" description="Gfo/Idh/MocA-like oxidoreductase C-terminal" evidence="2">
    <location>
        <begin position="138"/>
        <end position="201"/>
    </location>
</feature>
<dbReference type="PANTHER" id="PTHR43377:SF2">
    <property type="entry name" value="BINDING ROSSMANN FOLD OXIDOREDUCTASE, PUTATIVE (AFU_ORTHOLOGUE AFUA_4G00560)-RELATED"/>
    <property type="match status" value="1"/>
</dbReference>
<dbReference type="PANTHER" id="PTHR43377">
    <property type="entry name" value="BILIVERDIN REDUCTASE A"/>
    <property type="match status" value="1"/>
</dbReference>
<evidence type="ECO:0000313" key="3">
    <source>
        <dbReference type="EMBL" id="CAH1800841.1"/>
    </source>
</evidence>
<dbReference type="InterPro" id="IPR004104">
    <property type="entry name" value="Gfo/Idh/MocA-like_OxRdtase_C"/>
</dbReference>
<comment type="caution">
    <text evidence="3">The sequence shown here is derived from an EMBL/GenBank/DDBJ whole genome shotgun (WGS) entry which is preliminary data.</text>
</comment>
<evidence type="ECO:0000259" key="2">
    <source>
        <dbReference type="Pfam" id="PF02894"/>
    </source>
</evidence>
<dbReference type="OrthoDB" id="2129491at2759"/>
<name>A0A8S4Q4K9_OWEFU</name>
<dbReference type="Pfam" id="PF01408">
    <property type="entry name" value="GFO_IDH_MocA"/>
    <property type="match status" value="1"/>
</dbReference>
<dbReference type="AlphaFoldDB" id="A0A8S4Q4K9"/>
<evidence type="ECO:0000259" key="1">
    <source>
        <dbReference type="Pfam" id="PF01408"/>
    </source>
</evidence>
<dbReference type="InterPro" id="IPR036291">
    <property type="entry name" value="NAD(P)-bd_dom_sf"/>
</dbReference>
<dbReference type="SUPFAM" id="SSF51735">
    <property type="entry name" value="NAD(P)-binding Rossmann-fold domains"/>
    <property type="match status" value="1"/>
</dbReference>
<keyword evidence="4" id="KW-1185">Reference proteome</keyword>
<dbReference type="Pfam" id="PF02894">
    <property type="entry name" value="GFO_IDH_MocA_C"/>
    <property type="match status" value="1"/>
</dbReference>
<organism evidence="3 4">
    <name type="scientific">Owenia fusiformis</name>
    <name type="common">Polychaete worm</name>
    <dbReference type="NCBI Taxonomy" id="6347"/>
    <lineage>
        <taxon>Eukaryota</taxon>
        <taxon>Metazoa</taxon>
        <taxon>Spiralia</taxon>
        <taxon>Lophotrochozoa</taxon>
        <taxon>Annelida</taxon>
        <taxon>Polychaeta</taxon>
        <taxon>Sedentaria</taxon>
        <taxon>Canalipalpata</taxon>
        <taxon>Sabellida</taxon>
        <taxon>Oweniida</taxon>
        <taxon>Oweniidae</taxon>
        <taxon>Owenia</taxon>
    </lineage>
</organism>
<dbReference type="GO" id="GO:0000166">
    <property type="term" value="F:nucleotide binding"/>
    <property type="evidence" value="ECO:0007669"/>
    <property type="project" value="InterPro"/>
</dbReference>
<dbReference type="Proteomes" id="UP000749559">
    <property type="component" value="Unassembled WGS sequence"/>
</dbReference>
<dbReference type="EMBL" id="CAIIXF020000012">
    <property type="protein sequence ID" value="CAH1800841.1"/>
    <property type="molecule type" value="Genomic_DNA"/>
</dbReference>
<dbReference type="Gene3D" id="3.30.360.10">
    <property type="entry name" value="Dihydrodipicolinate Reductase, domain 2"/>
    <property type="match status" value="1"/>
</dbReference>
<dbReference type="SUPFAM" id="SSF55347">
    <property type="entry name" value="Glyceraldehyde-3-phosphate dehydrogenase-like, C-terminal domain"/>
    <property type="match status" value="1"/>
</dbReference>
<dbReference type="InterPro" id="IPR051450">
    <property type="entry name" value="Gfo/Idh/MocA_Oxidoreductases"/>
</dbReference>
<evidence type="ECO:0000313" key="4">
    <source>
        <dbReference type="Proteomes" id="UP000749559"/>
    </source>
</evidence>